<dbReference type="Proteomes" id="UP000628984">
    <property type="component" value="Unassembled WGS sequence"/>
</dbReference>
<keyword evidence="2" id="KW-1185">Reference proteome</keyword>
<accession>A0A918IYJ1</accession>
<dbReference type="PANTHER" id="PTHR35004">
    <property type="entry name" value="TRANSPOSASE RV3428C-RELATED"/>
    <property type="match status" value="1"/>
</dbReference>
<dbReference type="PANTHER" id="PTHR35004:SF8">
    <property type="entry name" value="TRANSPOSASE RV3428C-RELATED"/>
    <property type="match status" value="1"/>
</dbReference>
<dbReference type="AlphaFoldDB" id="A0A918IYJ1"/>
<evidence type="ECO:0008006" key="3">
    <source>
        <dbReference type="Google" id="ProtNLM"/>
    </source>
</evidence>
<reference evidence="1" key="1">
    <citation type="journal article" date="2014" name="Int. J. Syst. Evol. Microbiol.">
        <title>Complete genome sequence of Corynebacterium casei LMG S-19264T (=DSM 44701T), isolated from a smear-ripened cheese.</title>
        <authorList>
            <consortium name="US DOE Joint Genome Institute (JGI-PGF)"/>
            <person name="Walter F."/>
            <person name="Albersmeier A."/>
            <person name="Kalinowski J."/>
            <person name="Ruckert C."/>
        </authorList>
    </citation>
    <scope>NUCLEOTIDE SEQUENCE</scope>
    <source>
        <strain evidence="1">KCTC 23714</strain>
    </source>
</reference>
<proteinExistence type="predicted"/>
<name>A0A918IYJ1_9RHOB</name>
<comment type="caution">
    <text evidence="1">The sequence shown here is derived from an EMBL/GenBank/DDBJ whole genome shotgun (WGS) entry which is preliminary data.</text>
</comment>
<evidence type="ECO:0000313" key="2">
    <source>
        <dbReference type="Proteomes" id="UP000628984"/>
    </source>
</evidence>
<sequence length="130" mass="14062">MKLFVAAMGASNYTYAEAVASEGLEDWISAHVRLFTFLGGVPKVVVPDNLKSTVLKPDRYDPGLNRTYAEMAEHYGTAILPARLICPPTLDHCWPEFCRFAQGDGVVASPDFVSAIGTLFPIAPCGRSAL</sequence>
<reference evidence="1" key="2">
    <citation type="submission" date="2020-09" db="EMBL/GenBank/DDBJ databases">
        <authorList>
            <person name="Sun Q."/>
            <person name="Kim S."/>
        </authorList>
    </citation>
    <scope>NUCLEOTIDE SEQUENCE</scope>
    <source>
        <strain evidence="1">KCTC 23714</strain>
    </source>
</reference>
<dbReference type="EMBL" id="BMYQ01000010">
    <property type="protein sequence ID" value="GGW38261.1"/>
    <property type="molecule type" value="Genomic_DNA"/>
</dbReference>
<protein>
    <recommendedName>
        <fullName evidence="3">Integrase catalytic domain-containing protein</fullName>
    </recommendedName>
</protein>
<organism evidence="1 2">
    <name type="scientific">Gemmobacter lanyuensis</name>
    <dbReference type="NCBI Taxonomy" id="1054497"/>
    <lineage>
        <taxon>Bacteria</taxon>
        <taxon>Pseudomonadati</taxon>
        <taxon>Pseudomonadota</taxon>
        <taxon>Alphaproteobacteria</taxon>
        <taxon>Rhodobacterales</taxon>
        <taxon>Paracoccaceae</taxon>
        <taxon>Gemmobacter</taxon>
    </lineage>
</organism>
<gene>
    <name evidence="1" type="ORF">GCM10011452_28220</name>
</gene>
<evidence type="ECO:0000313" key="1">
    <source>
        <dbReference type="EMBL" id="GGW38261.1"/>
    </source>
</evidence>